<dbReference type="InterPro" id="IPR036757">
    <property type="entry name" value="TFR-like_dimer_dom_sf"/>
</dbReference>
<dbReference type="KEGG" id="tng:GSTEN00029640G001"/>
<evidence type="ECO:0000256" key="12">
    <source>
        <dbReference type="ARBA" id="ARBA00022837"/>
    </source>
</evidence>
<dbReference type="GO" id="GO:0046872">
    <property type="term" value="F:metal ion binding"/>
    <property type="evidence" value="ECO:0007669"/>
    <property type="project" value="UniProtKB-KW"/>
</dbReference>
<evidence type="ECO:0000256" key="18">
    <source>
        <dbReference type="ARBA" id="ARBA00023180"/>
    </source>
</evidence>
<keyword evidence="12" id="KW-0106">Calcium</keyword>
<evidence type="ECO:0000256" key="9">
    <source>
        <dbReference type="ARBA" id="ARBA00022723"/>
    </source>
</evidence>
<dbReference type="Gene3D" id="3.50.30.30">
    <property type="match status" value="2"/>
</dbReference>
<evidence type="ECO:0000259" key="22">
    <source>
        <dbReference type="Pfam" id="PF02225"/>
    </source>
</evidence>
<feature type="domain" description="PA" evidence="22">
    <location>
        <begin position="164"/>
        <end position="253"/>
    </location>
</feature>
<dbReference type="GO" id="GO:0004177">
    <property type="term" value="F:aminopeptidase activity"/>
    <property type="evidence" value="ECO:0007669"/>
    <property type="project" value="UniProtKB-KW"/>
</dbReference>
<dbReference type="PANTHER" id="PTHR10404">
    <property type="entry name" value="N-ACETYLATED-ALPHA-LINKED ACIDIC DIPEPTIDASE"/>
    <property type="match status" value="1"/>
</dbReference>
<reference evidence="25" key="2">
    <citation type="submission" date="2004-02" db="EMBL/GenBank/DDBJ databases">
        <authorList>
            <consortium name="Genoscope"/>
            <consortium name="Whitehead Institute Centre for Genome Research"/>
        </authorList>
    </citation>
    <scope>NUCLEOTIDE SEQUENCE</scope>
</reference>
<dbReference type="FunFam" id="3.50.30.30:FF:000021">
    <property type="entry name" value="N-acetylated alpha-linked acidic dipeptidase-like 1"/>
    <property type="match status" value="1"/>
</dbReference>
<keyword evidence="11" id="KW-0862">Zinc</keyword>
<feature type="domain" description="Transferrin receptor-like dimerisation" evidence="23">
    <location>
        <begin position="657"/>
        <end position="772"/>
    </location>
</feature>
<dbReference type="GO" id="GO:0008237">
    <property type="term" value="F:metallopeptidase activity"/>
    <property type="evidence" value="ECO:0007669"/>
    <property type="project" value="UniProtKB-KW"/>
</dbReference>
<evidence type="ECO:0000256" key="1">
    <source>
        <dbReference type="ARBA" id="ARBA00001947"/>
    </source>
</evidence>
<evidence type="ECO:0000256" key="15">
    <source>
        <dbReference type="ARBA" id="ARBA00023049"/>
    </source>
</evidence>
<dbReference type="GO" id="GO:0004180">
    <property type="term" value="F:carboxypeptidase activity"/>
    <property type="evidence" value="ECO:0007669"/>
    <property type="project" value="TreeGrafter"/>
</dbReference>
<evidence type="ECO:0000256" key="4">
    <source>
        <dbReference type="ARBA" id="ARBA00011738"/>
    </source>
</evidence>
<keyword evidence="6" id="KW-1003">Cell membrane</keyword>
<comment type="similarity">
    <text evidence="3">Belongs to the peptidase M28 family. M28B subfamily.</text>
</comment>
<sequence length="1321" mass="145942">MIKILISLLCCAVLFTVGILIGHYAIPRSSTPPPSWLTEVAKDVDESFIEAFLSEVNNLQIQENLKELTKAPHMATTPGDEDTVNYMLKRWQDPDSGLDQAWREEYMVYLSFPDPQNPNKVTVVNSSGEVLHTVREKEKNYTSDQNDPEVVQPYAAYSPPGTPKGKLVYANQGKPSDYQQLVNQGVDLRNTIAITRYGGAGRAAKAINAAPYGVVGVLVYTDPLDINDDLMSDFNETYPHSWYMPPSGVERGSFATNYGDPLTPYLAAKEGTYRISPENITGIPPIPIQPIGFEDAYMLIWFVMAQLDGDKAPVDWQGSFNCSYNFGGPGFKNTSAFSGSDVQLNISNYGEIRNSSNVMGVIRGSVEPDRYVIYGNHRDSWVHGAIDPSSGTSVMLELSRVLGAKVKQGKWRPRRSIIFGSWGAEEFGLIGSAEYTEQYLPKLSQRTVAYINVDIAVFANATLRASGMPSVQNVIFKAAKQVNAPGVDSTSVYENWMKYSNRTSPEHGTIPRMGYWIGQEVITLPSSITWESQPWTCPTRMTGVKQRSHLRCLPHGLRHRRLLLQVIDPGFVSHQAVARTAGNALIRLADSLVLPLNCSDYAEGLEDYLRTAVGLYEGQLQMWNISMGNPVTHALIRNNAEREYSKTKTTFCFVFTEPLKSAVANFRKAATRMDRTIHSLDLANETPLKVRKINDQLMLLDRAFLDPLAFPDKYAFRHVIWASSSAGKLTFPGLADAFASANNSLGEPSAQHKVHYHLSVLSQAIDSAANTLDEAPGRCADAINAAPYGVVGVLVYTDPLDINDSLMSDFNETYPHSWYMPPSGVERGSFATNYGDPLTPYLAAKEGTYRISPENITGIPPIPIQPIGFEDAYMLIWFVMAQLDGDKAPVDWQGSFNCSYNFGGPGFKNTSAFSGSDVQLNISNYGEIRNSSNVMGVIRGSVEPDRYVIYGNHRDSWVHGAIDPSSGTSVMLELSRVLGAKQYLPKLSQRTVAYINVDIAVFANATLRASGMPSVQNVIFKAAKQVNAPGVDSTSVYENWMKYSNRTSPEHGTIPRMGYLNGAGSDYAAFVHYLGITAMDLSYTYDRSKTNARIYPAYHTAYDTFDYCSKYIDPGFVSHQAVARTAGNALIRLADSLVLPLNCSDYAEGLEDYLRTAVGLYEGQLQMWNISMGNPVTHALIRNNAEREYSKTKTTFCFVFTEPLKSAVANFRKAATRMDRTIHSLDLANETPLKVRKINDQLMLLDRAFLDPLAFPDKYAFRHVIWASSSAGKSTFPGLADAFASANNSLGEPSAQHKVHYHLSVLSQAIDSAANTLDEVI</sequence>
<dbReference type="InterPro" id="IPR039373">
    <property type="entry name" value="Peptidase_M28B"/>
</dbReference>
<evidence type="ECO:0000256" key="6">
    <source>
        <dbReference type="ARBA" id="ARBA00022475"/>
    </source>
</evidence>
<keyword evidence="14" id="KW-1133">Transmembrane helix</keyword>
<feature type="domain" description="Transferrin receptor-like dimerisation" evidence="23">
    <location>
        <begin position="1202"/>
        <end position="1317"/>
    </location>
</feature>
<dbReference type="InterPro" id="IPR007484">
    <property type="entry name" value="Peptidase_M28"/>
</dbReference>
<evidence type="ECO:0000256" key="14">
    <source>
        <dbReference type="ARBA" id="ARBA00022989"/>
    </source>
</evidence>
<dbReference type="SUPFAM" id="SSF47672">
    <property type="entry name" value="Transferrin receptor-like dimerisation domain"/>
    <property type="match status" value="2"/>
</dbReference>
<evidence type="ECO:0000256" key="19">
    <source>
        <dbReference type="ARBA" id="ARBA00059290"/>
    </source>
</evidence>
<evidence type="ECO:0000256" key="13">
    <source>
        <dbReference type="ARBA" id="ARBA00022968"/>
    </source>
</evidence>
<dbReference type="GO" id="GO:0006508">
    <property type="term" value="P:proteolysis"/>
    <property type="evidence" value="ECO:0007669"/>
    <property type="project" value="UniProtKB-KW"/>
</dbReference>
<feature type="domain" description="Peptidase M28" evidence="24">
    <location>
        <begin position="357"/>
        <end position="483"/>
    </location>
</feature>
<keyword evidence="8" id="KW-0812">Transmembrane</keyword>
<dbReference type="CDD" id="cd02121">
    <property type="entry name" value="PA_GCPII_like"/>
    <property type="match status" value="1"/>
</dbReference>
<evidence type="ECO:0000256" key="10">
    <source>
        <dbReference type="ARBA" id="ARBA00022801"/>
    </source>
</evidence>
<dbReference type="Gene3D" id="1.20.930.40">
    <property type="entry name" value="Transferrin receptor-like, dimerisation domain"/>
    <property type="match status" value="2"/>
</dbReference>
<evidence type="ECO:0000256" key="20">
    <source>
        <dbReference type="ARBA" id="ARBA00068168"/>
    </source>
</evidence>
<keyword evidence="16" id="KW-0472">Membrane</keyword>
<evidence type="ECO:0000256" key="8">
    <source>
        <dbReference type="ARBA" id="ARBA00022692"/>
    </source>
</evidence>
<feature type="domain" description="Peptidase M28" evidence="24">
    <location>
        <begin position="933"/>
        <end position="986"/>
    </location>
</feature>
<evidence type="ECO:0000256" key="5">
    <source>
        <dbReference type="ARBA" id="ARBA00022438"/>
    </source>
</evidence>
<evidence type="ECO:0000256" key="11">
    <source>
        <dbReference type="ARBA" id="ARBA00022833"/>
    </source>
</evidence>
<comment type="subcellular location">
    <subcellularLocation>
        <location evidence="2">Apical cell membrane</location>
        <topology evidence="2">Single-pass type II membrane protein</topology>
    </subcellularLocation>
</comment>
<proteinExistence type="inferred from homology"/>
<dbReference type="Pfam" id="PF04389">
    <property type="entry name" value="Peptidase_M28"/>
    <property type="match status" value="2"/>
</dbReference>
<evidence type="ECO:0000256" key="16">
    <source>
        <dbReference type="ARBA" id="ARBA00023136"/>
    </source>
</evidence>
<dbReference type="InterPro" id="IPR003137">
    <property type="entry name" value="PA_domain"/>
</dbReference>
<dbReference type="SUPFAM" id="SSF53187">
    <property type="entry name" value="Zn-dependent exopeptidases"/>
    <property type="match status" value="2"/>
</dbReference>
<evidence type="ECO:0000256" key="2">
    <source>
        <dbReference type="ARBA" id="ARBA00004655"/>
    </source>
</evidence>
<protein>
    <recommendedName>
        <fullName evidence="20">Aminopeptidase NAALADL1</fullName>
    </recommendedName>
    <alternativeName>
        <fullName evidence="21">N-acetylated-alpha-linked acidic dipeptidase-like protein</fullName>
    </alternativeName>
</protein>
<comment type="subunit">
    <text evidence="4">Homodimer.</text>
</comment>
<evidence type="ECO:0000256" key="3">
    <source>
        <dbReference type="ARBA" id="ARBA00005634"/>
    </source>
</evidence>
<evidence type="ECO:0000313" key="25">
    <source>
        <dbReference type="EMBL" id="CAG08621.1"/>
    </source>
</evidence>
<dbReference type="HOGENOM" id="CLU_005688_4_0_1"/>
<name>Q4RSL1_TETNG</name>
<dbReference type="InterPro" id="IPR046450">
    <property type="entry name" value="PA_dom_sf"/>
</dbReference>
<evidence type="ECO:0000259" key="24">
    <source>
        <dbReference type="Pfam" id="PF04389"/>
    </source>
</evidence>
<dbReference type="SUPFAM" id="SSF52025">
    <property type="entry name" value="PA domain"/>
    <property type="match status" value="2"/>
</dbReference>
<evidence type="ECO:0000259" key="23">
    <source>
        <dbReference type="Pfam" id="PF04253"/>
    </source>
</evidence>
<reference evidence="25" key="1">
    <citation type="journal article" date="2004" name="Nature">
        <title>Genome duplication in the teleost fish Tetraodon nigroviridis reveals the early vertebrate proto-karyotype.</title>
        <authorList>
            <person name="Jaillon O."/>
            <person name="Aury J.-M."/>
            <person name="Brunet F."/>
            <person name="Petit J.-L."/>
            <person name="Stange-Thomann N."/>
            <person name="Mauceli E."/>
            <person name="Bouneau L."/>
            <person name="Fischer C."/>
            <person name="Ozouf-Costaz C."/>
            <person name="Bernot A."/>
            <person name="Nicaud S."/>
            <person name="Jaffe D."/>
            <person name="Fisher S."/>
            <person name="Lutfalla G."/>
            <person name="Dossat C."/>
            <person name="Segurens B."/>
            <person name="Dasilva C."/>
            <person name="Salanoubat M."/>
            <person name="Levy M."/>
            <person name="Boudet N."/>
            <person name="Castellano S."/>
            <person name="Anthouard V."/>
            <person name="Jubin C."/>
            <person name="Castelli V."/>
            <person name="Katinka M."/>
            <person name="Vacherie B."/>
            <person name="Biemont C."/>
            <person name="Skalli Z."/>
            <person name="Cattolico L."/>
            <person name="Poulain J."/>
            <person name="De Berardinis V."/>
            <person name="Cruaud C."/>
            <person name="Duprat S."/>
            <person name="Brottier P."/>
            <person name="Coutanceau J.-P."/>
            <person name="Gouzy J."/>
            <person name="Parra G."/>
            <person name="Lardier G."/>
            <person name="Chapple C."/>
            <person name="McKernan K.J."/>
            <person name="McEwan P."/>
            <person name="Bosak S."/>
            <person name="Kellis M."/>
            <person name="Volff J.-N."/>
            <person name="Guigo R."/>
            <person name="Zody M.C."/>
            <person name="Mesirov J."/>
            <person name="Lindblad-Toh K."/>
            <person name="Birren B."/>
            <person name="Nusbaum C."/>
            <person name="Kahn D."/>
            <person name="Robinson-Rechavi M."/>
            <person name="Laudet V."/>
            <person name="Schachter V."/>
            <person name="Quetier F."/>
            <person name="Saurin W."/>
            <person name="Scarpelli C."/>
            <person name="Wincker P."/>
            <person name="Lander E.S."/>
            <person name="Weissenbach J."/>
            <person name="Roest Crollius H."/>
        </authorList>
    </citation>
    <scope>NUCLEOTIDE SEQUENCE [LARGE SCALE GENOMIC DNA]</scope>
</reference>
<keyword evidence="10" id="KW-0378">Hydrolase</keyword>
<dbReference type="FunFam" id="1.20.930.40:FF:000001">
    <property type="entry name" value="N-acetylated-alpha-linked acidic dipeptidase 2"/>
    <property type="match status" value="2"/>
</dbReference>
<comment type="cofactor">
    <cofactor evidence="1">
        <name>Zn(2+)</name>
        <dbReference type="ChEBI" id="CHEBI:29105"/>
    </cofactor>
</comment>
<comment type="function">
    <text evidence="19">Aminopeptidase with broad substrate specificity. Has lower activity with substrates that have Asp or Glu in the P2' position, or Pro in the P3' position. Lacks activity with substrates that have both Pro in the P3' position and Asp or Glu in the P2' position. Lacks carboxypeptidase activity. Lacks dipeptidyl-peptidase IV type activity.</text>
</comment>
<dbReference type="Gene3D" id="3.40.630.10">
    <property type="entry name" value="Zn peptidases"/>
    <property type="match status" value="3"/>
</dbReference>
<keyword evidence="9" id="KW-0479">Metal-binding</keyword>
<accession>Q4RSL1</accession>
<evidence type="ECO:0000256" key="7">
    <source>
        <dbReference type="ARBA" id="ARBA00022670"/>
    </source>
</evidence>
<keyword evidence="17" id="KW-1015">Disulfide bond</keyword>
<keyword evidence="15" id="KW-0482">Metalloprotease</keyword>
<dbReference type="Pfam" id="PF04253">
    <property type="entry name" value="TFR_dimer"/>
    <property type="match status" value="2"/>
</dbReference>
<organism evidence="25">
    <name type="scientific">Tetraodon nigroviridis</name>
    <name type="common">Spotted green pufferfish</name>
    <name type="synonym">Chelonodon nigroviridis</name>
    <dbReference type="NCBI Taxonomy" id="99883"/>
    <lineage>
        <taxon>Eukaryota</taxon>
        <taxon>Metazoa</taxon>
        <taxon>Chordata</taxon>
        <taxon>Craniata</taxon>
        <taxon>Vertebrata</taxon>
        <taxon>Euteleostomi</taxon>
        <taxon>Actinopterygii</taxon>
        <taxon>Neopterygii</taxon>
        <taxon>Teleostei</taxon>
        <taxon>Neoteleostei</taxon>
        <taxon>Acanthomorphata</taxon>
        <taxon>Eupercaria</taxon>
        <taxon>Tetraodontiformes</taxon>
        <taxon>Tetradontoidea</taxon>
        <taxon>Tetraodontidae</taxon>
        <taxon>Tetraodon</taxon>
    </lineage>
</organism>
<dbReference type="PANTHER" id="PTHR10404:SF50">
    <property type="entry name" value="AMINOPEPTIDASE NAALADL1"/>
    <property type="match status" value="1"/>
</dbReference>
<evidence type="ECO:0000256" key="17">
    <source>
        <dbReference type="ARBA" id="ARBA00023157"/>
    </source>
</evidence>
<keyword evidence="5" id="KW-0031">Aminopeptidase</keyword>
<dbReference type="EMBL" id="CAAE01014999">
    <property type="protein sequence ID" value="CAG08621.1"/>
    <property type="molecule type" value="Genomic_DNA"/>
</dbReference>
<dbReference type="OrthoDB" id="5841748at2759"/>
<evidence type="ECO:0000256" key="21">
    <source>
        <dbReference type="ARBA" id="ARBA00081462"/>
    </source>
</evidence>
<dbReference type="InterPro" id="IPR007365">
    <property type="entry name" value="TFR-like_dimer_dom"/>
</dbReference>
<keyword evidence="13" id="KW-0735">Signal-anchor</keyword>
<dbReference type="Pfam" id="PF02225">
    <property type="entry name" value="PA"/>
    <property type="match status" value="1"/>
</dbReference>
<comment type="caution">
    <text evidence="25">The sequence shown here is derived from an EMBL/GenBank/DDBJ whole genome shotgun (WGS) entry which is preliminary data.</text>
</comment>
<dbReference type="FunFam" id="3.40.630.10:FF:000101">
    <property type="entry name" value="N-acetylated alpha-linked acidic dipeptidase like 1"/>
    <property type="match status" value="3"/>
</dbReference>
<dbReference type="MEROPS" id="M28.011"/>
<keyword evidence="7" id="KW-0645">Protease</keyword>
<gene>
    <name evidence="25" type="ORF">GSTENG00029640001</name>
</gene>
<dbReference type="GO" id="GO:0016324">
    <property type="term" value="C:apical plasma membrane"/>
    <property type="evidence" value="ECO:0007669"/>
    <property type="project" value="UniProtKB-SubCell"/>
</dbReference>
<keyword evidence="18" id="KW-0325">Glycoprotein</keyword>